<reference evidence="3" key="1">
    <citation type="journal article" date="2016" name="Genome Announc.">
        <title>Complete genome sequence of Alkaliphilus metalliredigens strain QYMF, an alkaliphilic and metal-reducing bacterium isolated from borax-contaminated leachate ponds.</title>
        <authorList>
            <person name="Hwang C."/>
            <person name="Copeland A."/>
            <person name="Lucas S."/>
            <person name="Lapidus A."/>
            <person name="Barry K."/>
            <person name="Detter J.C."/>
            <person name="Glavina Del Rio T."/>
            <person name="Hammon N."/>
            <person name="Israni S."/>
            <person name="Dalin E."/>
            <person name="Tice H."/>
            <person name="Pitluck S."/>
            <person name="Chertkov O."/>
            <person name="Brettin T."/>
            <person name="Bruce D."/>
            <person name="Han C."/>
            <person name="Schmutz J."/>
            <person name="Larimer F."/>
            <person name="Land M.L."/>
            <person name="Hauser L."/>
            <person name="Kyrpides N."/>
            <person name="Mikhailova N."/>
            <person name="Ye Q."/>
            <person name="Zhou J."/>
            <person name="Richardson P."/>
            <person name="Fields M.W."/>
        </authorList>
    </citation>
    <scope>NUCLEOTIDE SEQUENCE [LARGE SCALE GENOMIC DNA]</scope>
    <source>
        <strain evidence="3">QYMF</strain>
    </source>
</reference>
<gene>
    <name evidence="2" type="ordered locus">Amet_1868</name>
</gene>
<dbReference type="KEGG" id="amt:Amet_1868"/>
<evidence type="ECO:0000256" key="1">
    <source>
        <dbReference type="SAM" id="Phobius"/>
    </source>
</evidence>
<sequence>MFGRIGMAEMMIVPFTFILPAIILYFIIKLAVKHAIKELKRDGKM</sequence>
<evidence type="ECO:0000313" key="3">
    <source>
        <dbReference type="Proteomes" id="UP000001572"/>
    </source>
</evidence>
<name>A6TPB6_ALKMQ</name>
<dbReference type="HOGENOM" id="CLU_3195278_0_0_9"/>
<feature type="transmembrane region" description="Helical" evidence="1">
    <location>
        <begin position="12"/>
        <end position="32"/>
    </location>
</feature>
<dbReference type="Proteomes" id="UP000001572">
    <property type="component" value="Chromosome"/>
</dbReference>
<keyword evidence="3" id="KW-1185">Reference proteome</keyword>
<evidence type="ECO:0000313" key="2">
    <source>
        <dbReference type="EMBL" id="ABR48034.1"/>
    </source>
</evidence>
<keyword evidence="1" id="KW-1133">Transmembrane helix</keyword>
<keyword evidence="1" id="KW-0812">Transmembrane</keyword>
<organism evidence="2 3">
    <name type="scientific">Alkaliphilus metalliredigens (strain QYMF)</name>
    <dbReference type="NCBI Taxonomy" id="293826"/>
    <lineage>
        <taxon>Bacteria</taxon>
        <taxon>Bacillati</taxon>
        <taxon>Bacillota</taxon>
        <taxon>Clostridia</taxon>
        <taxon>Peptostreptococcales</taxon>
        <taxon>Natronincolaceae</taxon>
        <taxon>Alkaliphilus</taxon>
    </lineage>
</organism>
<accession>A6TPB6</accession>
<dbReference type="EMBL" id="CP000724">
    <property type="protein sequence ID" value="ABR48034.1"/>
    <property type="molecule type" value="Genomic_DNA"/>
</dbReference>
<dbReference type="RefSeq" id="WP_012063069.1">
    <property type="nucleotide sequence ID" value="NC_009633.1"/>
</dbReference>
<dbReference type="AlphaFoldDB" id="A6TPB6"/>
<protein>
    <submittedName>
        <fullName evidence="2">Uncharacterized protein</fullName>
    </submittedName>
</protein>
<proteinExistence type="predicted"/>
<keyword evidence="1" id="KW-0472">Membrane</keyword>